<organism evidence="2 3">
    <name type="scientific">Septoria linicola</name>
    <dbReference type="NCBI Taxonomy" id="215465"/>
    <lineage>
        <taxon>Eukaryota</taxon>
        <taxon>Fungi</taxon>
        <taxon>Dikarya</taxon>
        <taxon>Ascomycota</taxon>
        <taxon>Pezizomycotina</taxon>
        <taxon>Dothideomycetes</taxon>
        <taxon>Dothideomycetidae</taxon>
        <taxon>Mycosphaerellales</taxon>
        <taxon>Mycosphaerellaceae</taxon>
        <taxon>Septoria</taxon>
    </lineage>
</organism>
<name>A0A9Q9EQV0_9PEZI</name>
<gene>
    <name evidence="2" type="ORF">Slin15195_G125260</name>
</gene>
<feature type="region of interest" description="Disordered" evidence="1">
    <location>
        <begin position="336"/>
        <end position="397"/>
    </location>
</feature>
<keyword evidence="2" id="KW-0804">Transcription</keyword>
<feature type="compositionally biased region" description="Low complexity" evidence="1">
    <location>
        <begin position="342"/>
        <end position="358"/>
    </location>
</feature>
<feature type="compositionally biased region" description="Acidic residues" evidence="1">
    <location>
        <begin position="96"/>
        <end position="115"/>
    </location>
</feature>
<dbReference type="GO" id="GO:0000428">
    <property type="term" value="C:DNA-directed RNA polymerase complex"/>
    <property type="evidence" value="ECO:0007669"/>
    <property type="project" value="UniProtKB-KW"/>
</dbReference>
<feature type="compositionally biased region" description="Acidic residues" evidence="1">
    <location>
        <begin position="184"/>
        <end position="197"/>
    </location>
</feature>
<dbReference type="InterPro" id="IPR013240">
    <property type="entry name" value="DNA-dir_RNA_pol1_su_RPA34"/>
</dbReference>
<dbReference type="Pfam" id="PF08208">
    <property type="entry name" value="RNA_polI_A34"/>
    <property type="match status" value="1"/>
</dbReference>
<accession>A0A9Q9EQV0</accession>
<keyword evidence="2" id="KW-0240">DNA-directed RNA polymerase</keyword>
<dbReference type="AlphaFoldDB" id="A0A9Q9EQV0"/>
<dbReference type="OrthoDB" id="76224at2759"/>
<keyword evidence="3" id="KW-1185">Reference proteome</keyword>
<dbReference type="PANTHER" id="PTHR28155:SF1">
    <property type="entry name" value="DNA-DIRECTED RNA POLYMERASE I SUBUNIT RPA34.5-DOMAIN-CONTAINING PROTEIN"/>
    <property type="match status" value="1"/>
</dbReference>
<sequence length="499" mass="52728">MAKAKEAKAAPKKAKTEDKTAKKKSTKAAAPKSKVAGLSEERVVDSDSDEEKTAVKAASVPASQKPAKEKKEKRSKTKAAVSIPTPPTKEPTPSSSDDDEEESSSEESDDDEEMADAPVLKKPDTVPSKVNGVKRKAESVSSLDDGESSDDDSSEEDAKPNPKRVKTALKDAGEVEQIGQAAAGEDDDSDSDSESEKDESTGEPSADTPPAPNRPQHSGNLQSIPVQSFKAPSGFSGVQVTNATFSANSFPGRQIWHIVAPSNVPLKSLADVSLDAIQSGAAILRHKDTEYSLIEDANPNDKFDNIVTPSSTSYDCLPQPISKTFHIRQRVSLPRLSKKQADPNAGSAAAADIAQPSISEARPQPKGMRMRYKPAGFGAGDPGLGSDSEEYGVQAKTNGTKFQFPKALGAHGAATEADKLDAPKIKKSKKKRKDSDVEMVNGDAVTSAQPETTPSSINKGSVANIAGTSVGNDELSKEEKKRRKAAKQEKRASKVAVAV</sequence>
<protein>
    <submittedName>
        <fullName evidence="2">DNA-directed RNA polymerase I, subunit RPA34.5</fullName>
    </submittedName>
</protein>
<feature type="compositionally biased region" description="Basic and acidic residues" evidence="1">
    <location>
        <begin position="1"/>
        <end position="20"/>
    </location>
</feature>
<dbReference type="EMBL" id="CP099429">
    <property type="protein sequence ID" value="USW59207.1"/>
    <property type="molecule type" value="Genomic_DNA"/>
</dbReference>
<feature type="region of interest" description="Disordered" evidence="1">
    <location>
        <begin position="1"/>
        <end position="222"/>
    </location>
</feature>
<dbReference type="Gene3D" id="6.20.250.70">
    <property type="match status" value="1"/>
</dbReference>
<dbReference type="GO" id="GO:0006360">
    <property type="term" value="P:transcription by RNA polymerase I"/>
    <property type="evidence" value="ECO:0007669"/>
    <property type="project" value="InterPro"/>
</dbReference>
<dbReference type="Proteomes" id="UP001056384">
    <property type="component" value="Chromosome 12"/>
</dbReference>
<proteinExistence type="predicted"/>
<evidence type="ECO:0000313" key="2">
    <source>
        <dbReference type="EMBL" id="USW59207.1"/>
    </source>
</evidence>
<dbReference type="InterPro" id="IPR053263">
    <property type="entry name" value="Euk_RPA34_RNAP_subunit"/>
</dbReference>
<reference evidence="2" key="1">
    <citation type="submission" date="2022-06" db="EMBL/GenBank/DDBJ databases">
        <title>Complete genome sequences of two strains of the flax pathogen Septoria linicola.</title>
        <authorList>
            <person name="Lapalu N."/>
            <person name="Simon A."/>
            <person name="Demenou B."/>
            <person name="Paumier D."/>
            <person name="Guillot M.-P."/>
            <person name="Gout L."/>
            <person name="Valade R."/>
        </authorList>
    </citation>
    <scope>NUCLEOTIDE SEQUENCE</scope>
    <source>
        <strain evidence="2">SE15195</strain>
    </source>
</reference>
<evidence type="ECO:0000313" key="3">
    <source>
        <dbReference type="Proteomes" id="UP001056384"/>
    </source>
</evidence>
<dbReference type="PANTHER" id="PTHR28155">
    <property type="entry name" value="ACR243WP"/>
    <property type="match status" value="1"/>
</dbReference>
<feature type="compositionally biased region" description="Polar residues" evidence="1">
    <location>
        <begin position="444"/>
        <end position="471"/>
    </location>
</feature>
<feature type="compositionally biased region" description="Acidic residues" evidence="1">
    <location>
        <begin position="144"/>
        <end position="155"/>
    </location>
</feature>
<feature type="region of interest" description="Disordered" evidence="1">
    <location>
        <begin position="409"/>
        <end position="499"/>
    </location>
</feature>
<evidence type="ECO:0000256" key="1">
    <source>
        <dbReference type="SAM" id="MobiDB-lite"/>
    </source>
</evidence>